<dbReference type="InterPro" id="IPR016181">
    <property type="entry name" value="Acyl_CoA_acyltransferase"/>
</dbReference>
<dbReference type="InterPro" id="IPR000182">
    <property type="entry name" value="GNAT_dom"/>
</dbReference>
<protein>
    <submittedName>
        <fullName evidence="2">GNAT family N-acetyltransferase</fullName>
        <ecNumber evidence="2">2.3.-.-</ecNumber>
    </submittedName>
</protein>
<dbReference type="Pfam" id="PF00583">
    <property type="entry name" value="Acetyltransf_1"/>
    <property type="match status" value="1"/>
</dbReference>
<reference evidence="3" key="1">
    <citation type="journal article" date="2019" name="Int. J. Syst. Evol. Microbiol.">
        <title>The Global Catalogue of Microorganisms (GCM) 10K type strain sequencing project: providing services to taxonomists for standard genome sequencing and annotation.</title>
        <authorList>
            <consortium name="The Broad Institute Genomics Platform"/>
            <consortium name="The Broad Institute Genome Sequencing Center for Infectious Disease"/>
            <person name="Wu L."/>
            <person name="Ma J."/>
        </authorList>
    </citation>
    <scope>NUCLEOTIDE SEQUENCE [LARGE SCALE GENOMIC DNA]</scope>
    <source>
        <strain evidence="3">KACC 12602</strain>
    </source>
</reference>
<dbReference type="EMBL" id="JBHSKT010000004">
    <property type="protein sequence ID" value="MFC5270521.1"/>
    <property type="molecule type" value="Genomic_DNA"/>
</dbReference>
<dbReference type="CDD" id="cd04301">
    <property type="entry name" value="NAT_SF"/>
    <property type="match status" value="1"/>
</dbReference>
<keyword evidence="3" id="KW-1185">Reference proteome</keyword>
<dbReference type="Gene3D" id="3.40.630.30">
    <property type="match status" value="1"/>
</dbReference>
<name>A0ABW0EA83_9BACT</name>
<accession>A0ABW0EA83</accession>
<keyword evidence="2" id="KW-0012">Acyltransferase</keyword>
<feature type="domain" description="N-acetyltransferase" evidence="1">
    <location>
        <begin position="1"/>
        <end position="165"/>
    </location>
</feature>
<proteinExistence type="predicted"/>
<dbReference type="PROSITE" id="PS51186">
    <property type="entry name" value="GNAT"/>
    <property type="match status" value="1"/>
</dbReference>
<dbReference type="EC" id="2.3.-.-" evidence="2"/>
<dbReference type="RefSeq" id="WP_378016891.1">
    <property type="nucleotide sequence ID" value="NZ_JBHSKT010000004.1"/>
</dbReference>
<evidence type="ECO:0000313" key="3">
    <source>
        <dbReference type="Proteomes" id="UP001596161"/>
    </source>
</evidence>
<dbReference type="Proteomes" id="UP001596161">
    <property type="component" value="Unassembled WGS sequence"/>
</dbReference>
<sequence>MELREFTPQTLRPFLDSEEYKTMPVVPISRHRALSHINNPRVTEDDVILVLAMVEGKMAGYLGVFADYIFLNGQKDKAGWLSCMWVDPEVRGQGIAKKLLTRVLERWDNRILVTEFTPAAKGLYDRSNQFQDLKISEGLRGFLRFNLDELLPKKFPVLEKIKWLISLKNWALNVQNDVRLSMWEPSKGTRNYRVETIGKIDEKLAEFISEKQQNQLEKRGAEDLNWMLQNPWLLQLSEDDGTGKKYHFSAFDKRFEFRPLQISNTENQVVAFVILAIRGNDLKVPYLYAEAGNMRTVAEIIIQLMMKEKLNTITVFHPELVAVFKQNPKPFIYLHPLKRHYIISKKFAELLSKQAEVKIQDGDADCAFT</sequence>
<keyword evidence="2" id="KW-0808">Transferase</keyword>
<evidence type="ECO:0000313" key="2">
    <source>
        <dbReference type="EMBL" id="MFC5270521.1"/>
    </source>
</evidence>
<evidence type="ECO:0000259" key="1">
    <source>
        <dbReference type="PROSITE" id="PS51186"/>
    </source>
</evidence>
<dbReference type="SUPFAM" id="SSF55729">
    <property type="entry name" value="Acyl-CoA N-acyltransferases (Nat)"/>
    <property type="match status" value="1"/>
</dbReference>
<comment type="caution">
    <text evidence="2">The sequence shown here is derived from an EMBL/GenBank/DDBJ whole genome shotgun (WGS) entry which is preliminary data.</text>
</comment>
<organism evidence="2 3">
    <name type="scientific">Adhaeribacter terreus</name>
    <dbReference type="NCBI Taxonomy" id="529703"/>
    <lineage>
        <taxon>Bacteria</taxon>
        <taxon>Pseudomonadati</taxon>
        <taxon>Bacteroidota</taxon>
        <taxon>Cytophagia</taxon>
        <taxon>Cytophagales</taxon>
        <taxon>Hymenobacteraceae</taxon>
        <taxon>Adhaeribacter</taxon>
    </lineage>
</organism>
<dbReference type="GO" id="GO:0016746">
    <property type="term" value="F:acyltransferase activity"/>
    <property type="evidence" value="ECO:0007669"/>
    <property type="project" value="UniProtKB-KW"/>
</dbReference>
<gene>
    <name evidence="2" type="ORF">ACFPIB_07870</name>
</gene>